<evidence type="ECO:0000256" key="1">
    <source>
        <dbReference type="RuleBase" id="RU003847"/>
    </source>
</evidence>
<dbReference type="RefSeq" id="WP_213042143.1">
    <property type="nucleotide sequence ID" value="NZ_CAJNBJ010000008.1"/>
</dbReference>
<dbReference type="PANTHER" id="PTHR21262">
    <property type="entry name" value="GUANOSINE-3',5'-BIS DIPHOSPHATE 3'-PYROPHOSPHOHYDROLASE"/>
    <property type="match status" value="1"/>
</dbReference>
<evidence type="ECO:0000313" key="6">
    <source>
        <dbReference type="EMBL" id="CAE6744665.1"/>
    </source>
</evidence>
<keyword evidence="6" id="KW-0808">Transferase</keyword>
<dbReference type="Pfam" id="PF13291">
    <property type="entry name" value="ACT_4"/>
    <property type="match status" value="1"/>
</dbReference>
<dbReference type="PANTHER" id="PTHR21262:SF36">
    <property type="entry name" value="BIFUNCTIONAL (P)PPGPP SYNTHASE_HYDROLASE SPOT"/>
    <property type="match status" value="1"/>
</dbReference>
<dbReference type="InterPro" id="IPR012675">
    <property type="entry name" value="Beta-grasp_dom_sf"/>
</dbReference>
<dbReference type="Pfam" id="PF19296">
    <property type="entry name" value="RelA_AH_RIS"/>
    <property type="match status" value="1"/>
</dbReference>
<dbReference type="InterPro" id="IPR004095">
    <property type="entry name" value="TGS"/>
</dbReference>
<dbReference type="PROSITE" id="PS51831">
    <property type="entry name" value="HD"/>
    <property type="match status" value="1"/>
</dbReference>
<comment type="function">
    <text evidence="1">In eubacteria ppGpp (guanosine 3'-diphosphate 5'-diphosphate) is a mediator of the stringent response that coordinates a variety of cellular activities in response to changes in nutritional abundance.</text>
</comment>
<dbReference type="Gene3D" id="3.30.70.260">
    <property type="match status" value="1"/>
</dbReference>
<dbReference type="CDD" id="cd01668">
    <property type="entry name" value="TGS_RSH"/>
    <property type="match status" value="1"/>
</dbReference>
<dbReference type="SMART" id="SM00471">
    <property type="entry name" value="HDc"/>
    <property type="match status" value="1"/>
</dbReference>
<reference evidence="6 7" key="1">
    <citation type="submission" date="2021-02" db="EMBL/GenBank/DDBJ databases">
        <authorList>
            <person name="Han P."/>
        </authorList>
    </citation>
    <scope>NUCLEOTIDE SEQUENCE [LARGE SCALE GENOMIC DNA]</scope>
    <source>
        <strain evidence="6">Candidatus Nitrospira sp. ZN2</strain>
    </source>
</reference>
<proteinExistence type="inferred from homology"/>
<dbReference type="CDD" id="cd04876">
    <property type="entry name" value="ACT_RelA-SpoT"/>
    <property type="match status" value="1"/>
</dbReference>
<dbReference type="Pfam" id="PF13328">
    <property type="entry name" value="HD_4"/>
    <property type="match status" value="1"/>
</dbReference>
<dbReference type="SUPFAM" id="SSF81271">
    <property type="entry name" value="TGS-like"/>
    <property type="match status" value="1"/>
</dbReference>
<dbReference type="Pfam" id="PF04607">
    <property type="entry name" value="RelA_SpoT"/>
    <property type="match status" value="1"/>
</dbReference>
<dbReference type="InterPro" id="IPR012676">
    <property type="entry name" value="TGS-like"/>
</dbReference>
<dbReference type="NCBIfam" id="TIGR00691">
    <property type="entry name" value="spoT_relA"/>
    <property type="match status" value="1"/>
</dbReference>
<dbReference type="EMBL" id="CAJNBJ010000008">
    <property type="protein sequence ID" value="CAE6744665.1"/>
    <property type="molecule type" value="Genomic_DNA"/>
</dbReference>
<dbReference type="InterPro" id="IPR007685">
    <property type="entry name" value="RelA_SpoT"/>
</dbReference>
<dbReference type="SUPFAM" id="SSF109604">
    <property type="entry name" value="HD-domain/PDEase-like"/>
    <property type="match status" value="1"/>
</dbReference>
<dbReference type="PROSITE" id="PS51671">
    <property type="entry name" value="ACT"/>
    <property type="match status" value="1"/>
</dbReference>
<comment type="caution">
    <text evidence="6">The sequence shown here is derived from an EMBL/GenBank/DDBJ whole genome shotgun (WGS) entry which is preliminary data.</text>
</comment>
<feature type="domain" description="HD" evidence="4">
    <location>
        <begin position="50"/>
        <end position="149"/>
    </location>
</feature>
<dbReference type="SUPFAM" id="SSF55021">
    <property type="entry name" value="ACT-like"/>
    <property type="match status" value="1"/>
</dbReference>
<dbReference type="GO" id="GO:0008728">
    <property type="term" value="F:GTP diphosphokinase activity"/>
    <property type="evidence" value="ECO:0007669"/>
    <property type="project" value="UniProtKB-EC"/>
</dbReference>
<dbReference type="InterPro" id="IPR043519">
    <property type="entry name" value="NT_sf"/>
</dbReference>
<organism evidence="6 7">
    <name type="scientific">Nitrospira defluvii</name>
    <dbReference type="NCBI Taxonomy" id="330214"/>
    <lineage>
        <taxon>Bacteria</taxon>
        <taxon>Pseudomonadati</taxon>
        <taxon>Nitrospirota</taxon>
        <taxon>Nitrospiria</taxon>
        <taxon>Nitrospirales</taxon>
        <taxon>Nitrospiraceae</taxon>
        <taxon>Nitrospira</taxon>
    </lineage>
</organism>
<feature type="region of interest" description="Disordered" evidence="2">
    <location>
        <begin position="550"/>
        <end position="577"/>
    </location>
</feature>
<dbReference type="SMART" id="SM00954">
    <property type="entry name" value="RelA_SpoT"/>
    <property type="match status" value="1"/>
</dbReference>
<dbReference type="CDD" id="cd05399">
    <property type="entry name" value="NT_Rel-Spo_like"/>
    <property type="match status" value="1"/>
</dbReference>
<dbReference type="SUPFAM" id="SSF81301">
    <property type="entry name" value="Nucleotidyltransferase"/>
    <property type="match status" value="1"/>
</dbReference>
<dbReference type="InterPro" id="IPR003607">
    <property type="entry name" value="HD/PDEase_dom"/>
</dbReference>
<dbReference type="InterPro" id="IPR004811">
    <property type="entry name" value="RelA/Spo_fam"/>
</dbReference>
<dbReference type="Gene3D" id="3.10.20.30">
    <property type="match status" value="1"/>
</dbReference>
<dbReference type="InterPro" id="IPR045600">
    <property type="entry name" value="RelA/SpoT_AH_RIS"/>
</dbReference>
<evidence type="ECO:0000259" key="3">
    <source>
        <dbReference type="PROSITE" id="PS51671"/>
    </source>
</evidence>
<dbReference type="Gene3D" id="3.30.460.10">
    <property type="entry name" value="Beta Polymerase, domain 2"/>
    <property type="match status" value="1"/>
</dbReference>
<dbReference type="InterPro" id="IPR006674">
    <property type="entry name" value="HD_domain"/>
</dbReference>
<dbReference type="InterPro" id="IPR002912">
    <property type="entry name" value="ACT_dom"/>
</dbReference>
<feature type="domain" description="ACT" evidence="3">
    <location>
        <begin position="648"/>
        <end position="722"/>
    </location>
</feature>
<dbReference type="CDD" id="cd00077">
    <property type="entry name" value="HDc"/>
    <property type="match status" value="1"/>
</dbReference>
<dbReference type="InterPro" id="IPR045865">
    <property type="entry name" value="ACT-like_dom_sf"/>
</dbReference>
<dbReference type="InterPro" id="IPR033655">
    <property type="entry name" value="TGS_RelA/SpoT"/>
</dbReference>
<dbReference type="EC" id="2.7.6.5" evidence="6"/>
<evidence type="ECO:0000259" key="4">
    <source>
        <dbReference type="PROSITE" id="PS51831"/>
    </source>
</evidence>
<dbReference type="PROSITE" id="PS51880">
    <property type="entry name" value="TGS"/>
    <property type="match status" value="1"/>
</dbReference>
<evidence type="ECO:0000256" key="2">
    <source>
        <dbReference type="SAM" id="MobiDB-lite"/>
    </source>
</evidence>
<dbReference type="Proteomes" id="UP000675880">
    <property type="component" value="Unassembled WGS sequence"/>
</dbReference>
<dbReference type="Gene3D" id="1.10.3210.10">
    <property type="entry name" value="Hypothetical protein af1432"/>
    <property type="match status" value="1"/>
</dbReference>
<evidence type="ECO:0000259" key="5">
    <source>
        <dbReference type="PROSITE" id="PS51880"/>
    </source>
</evidence>
<accession>A0ABN7LDI6</accession>
<evidence type="ECO:0000313" key="7">
    <source>
        <dbReference type="Proteomes" id="UP000675880"/>
    </source>
</evidence>
<name>A0ABN7LDI6_9BACT</name>
<keyword evidence="7" id="KW-1185">Reference proteome</keyword>
<protein>
    <submittedName>
        <fullName evidence="6">GTP pyrophosphokinase</fullName>
        <ecNumber evidence="6">2.7.6.5</ecNumber>
    </submittedName>
</protein>
<dbReference type="Pfam" id="PF02824">
    <property type="entry name" value="TGS"/>
    <property type="match status" value="1"/>
</dbReference>
<sequence>MPHETVTELGQLIERVKSYNVEADLDLVRRAYDFSAKAHEGQTRRSGEPYFRHPLAVAGLLTHLKTDVTAIVAGLLHDTLEDTLATPHELEQRFGKDVVHLVDGVTKIGKITFRNYEEKQAENFRKMVLSMADDIRVVLIKLADRLHNMRTLEYLSEGKRQQIAQETLEIYAPLANRLGIGWIKNELEDLCLKHLKPDVYEMLRVRVAKRDEDRQQYILEVIEMVKRAMVETGLQGEVSGRPKHLYGIYQKMEKQSISFEEVYDLAALRIITDTKMNCYALLGVIHSLWRPLPGRFKDYIAIPKSNMYQSLHTTVVGPKGEHVEFQIRTEEMHRVSEQGIAAHWKYKEHGRIDEKDGKVFSWLRQFVEWNQDLPDNRQFMDSVKLDLFHDVVYVFTPQGMVKELPKGSTPVDFAYSVHTEIGDHCVGAKVNGKIVPLKHMMESGDMVEILTAANQTPHRDWLKFVRTSRAKTKIKHWIKAEEQSRSIEIGKRLLEAEFRRHGLAPAQMMRSEQLLAVAKQVGYETPEELAAAVGFGHVPTSQVMSKIAPPAQSDHQLVAPEPPTPQRPTSGRTGEKGVQVKGARDLLMQLSRCCNPVPGDRILGYITRGRGLTIHTIDCPNLEALDYDKNRLVEVEWDRSTPSTHSVKVSVIAVDKTGVLAHVSTAISECQANISRAEITTREDRKAMLDFIVEVLDTAHLARVLKAIEKVDGVITVRRMRSWQERASS</sequence>
<feature type="domain" description="TGS" evidence="5">
    <location>
        <begin position="390"/>
        <end position="451"/>
    </location>
</feature>
<comment type="similarity">
    <text evidence="1">Belongs to the relA/spoT family.</text>
</comment>
<gene>
    <name evidence="6" type="primary">relA</name>
    <name evidence="6" type="ORF">NSPZN2_160081</name>
</gene>